<evidence type="ECO:0000256" key="8">
    <source>
        <dbReference type="ARBA" id="ARBA00023017"/>
    </source>
</evidence>
<dbReference type="Gene3D" id="1.20.140.100">
    <property type="entry name" value="Dynein heavy chain, N-terminal domain 2"/>
    <property type="match status" value="1"/>
</dbReference>
<keyword evidence="16" id="KW-1133">Transmembrane helix</keyword>
<evidence type="ECO:0000256" key="2">
    <source>
        <dbReference type="ARBA" id="ARBA00008887"/>
    </source>
</evidence>
<feature type="compositionally biased region" description="Basic and acidic residues" evidence="15">
    <location>
        <begin position="75"/>
        <end position="102"/>
    </location>
</feature>
<dbReference type="Pfam" id="PF25007">
    <property type="entry name" value="DYH2-5-8_CC"/>
    <property type="match status" value="1"/>
</dbReference>
<dbReference type="InterPro" id="IPR041658">
    <property type="entry name" value="AAA_lid_11"/>
</dbReference>
<dbReference type="InterPro" id="IPR043160">
    <property type="entry name" value="Dynein_C_barrel"/>
</dbReference>
<name>A0A232FJ76_9HYME</name>
<evidence type="ECO:0000256" key="4">
    <source>
        <dbReference type="ARBA" id="ARBA00022701"/>
    </source>
</evidence>
<dbReference type="InterPro" id="IPR024317">
    <property type="entry name" value="Dynein_heavy_chain_D4_dom"/>
</dbReference>
<dbReference type="Pfam" id="PF18198">
    <property type="entry name" value="AAA_lid_11"/>
    <property type="match status" value="1"/>
</dbReference>
<dbReference type="InterPro" id="IPR035706">
    <property type="entry name" value="AAA_9"/>
</dbReference>
<dbReference type="InterPro" id="IPR056759">
    <property type="entry name" value="DYH2-5-8_CC"/>
</dbReference>
<dbReference type="Gene3D" id="1.10.8.710">
    <property type="match status" value="1"/>
</dbReference>
<feature type="coiled-coil region" evidence="14">
    <location>
        <begin position="3338"/>
        <end position="3389"/>
    </location>
</feature>
<accession>A0A232FJ76</accession>
<dbReference type="GO" id="GO:0005874">
    <property type="term" value="C:microtubule"/>
    <property type="evidence" value="ECO:0007669"/>
    <property type="project" value="UniProtKB-KW"/>
</dbReference>
<dbReference type="Gene3D" id="1.10.8.1220">
    <property type="match status" value="1"/>
</dbReference>
<dbReference type="GO" id="GO:0005524">
    <property type="term" value="F:ATP binding"/>
    <property type="evidence" value="ECO:0007669"/>
    <property type="project" value="UniProtKB-KW"/>
</dbReference>
<dbReference type="FunFam" id="1.20.1270.280:FF:000007">
    <property type="entry name" value="dynein heavy chain 2, axonemal"/>
    <property type="match status" value="1"/>
</dbReference>
<dbReference type="FunFam" id="3.40.50.300:FF:000049">
    <property type="entry name" value="Dynein, axonemal, heavy chain 5"/>
    <property type="match status" value="1"/>
</dbReference>
<dbReference type="PANTHER" id="PTHR22878:SF68">
    <property type="entry name" value="DYNEIN HEAVY CHAIN 6, AXONEMAL-LIKE"/>
    <property type="match status" value="1"/>
</dbReference>
<dbReference type="OrthoDB" id="447173at2759"/>
<keyword evidence="9 14" id="KW-0175">Coiled coil</keyword>
<evidence type="ECO:0000313" key="19">
    <source>
        <dbReference type="Proteomes" id="UP000215335"/>
    </source>
</evidence>
<dbReference type="Gene3D" id="1.10.8.720">
    <property type="entry name" value="Region D6 of dynein motor"/>
    <property type="match status" value="1"/>
</dbReference>
<dbReference type="InterPro" id="IPR013602">
    <property type="entry name" value="Dynein_heavy_linker"/>
</dbReference>
<evidence type="ECO:0000256" key="6">
    <source>
        <dbReference type="ARBA" id="ARBA00022741"/>
    </source>
</evidence>
<keyword evidence="4" id="KW-0493">Microtubule</keyword>
<dbReference type="Pfam" id="PF12777">
    <property type="entry name" value="MT"/>
    <property type="match status" value="1"/>
</dbReference>
<comment type="subcellular location">
    <subcellularLocation>
        <location evidence="1">Cytoplasm</location>
        <location evidence="1">Cytoskeleton</location>
        <location evidence="1">Flagellum axoneme</location>
    </subcellularLocation>
</comment>
<reference evidence="18 19" key="1">
    <citation type="journal article" date="2017" name="Curr. Biol.">
        <title>The Evolution of Venom by Co-option of Single-Copy Genes.</title>
        <authorList>
            <person name="Martinson E.O."/>
            <person name="Mrinalini"/>
            <person name="Kelkar Y.D."/>
            <person name="Chang C.H."/>
            <person name="Werren J.H."/>
        </authorList>
    </citation>
    <scope>NUCLEOTIDE SEQUENCE [LARGE SCALE GENOMIC DNA]</scope>
    <source>
        <strain evidence="18 19">Alberta</strain>
        <tissue evidence="18">Whole body</tissue>
    </source>
</reference>
<dbReference type="Pfam" id="PF12775">
    <property type="entry name" value="AAA_7"/>
    <property type="match status" value="1"/>
</dbReference>
<feature type="coiled-coil region" evidence="14">
    <location>
        <begin position="3135"/>
        <end position="3162"/>
    </location>
</feature>
<dbReference type="FunFam" id="1.20.58.1120:FF:000001">
    <property type="entry name" value="dynein heavy chain 2, axonemal"/>
    <property type="match status" value="1"/>
</dbReference>
<dbReference type="Pfam" id="PF08393">
    <property type="entry name" value="DHC_N2"/>
    <property type="match status" value="1"/>
</dbReference>
<dbReference type="Pfam" id="PF17857">
    <property type="entry name" value="AAA_lid_1"/>
    <property type="match status" value="1"/>
</dbReference>
<keyword evidence="3" id="KW-0963">Cytoplasm</keyword>
<keyword evidence="6" id="KW-0547">Nucleotide-binding</keyword>
<dbReference type="FunFam" id="1.20.140.100:FF:000006">
    <property type="entry name" value="dynein heavy chain 2, axonemal"/>
    <property type="match status" value="1"/>
</dbReference>
<feature type="domain" description="AAA+ ATPase" evidence="17">
    <location>
        <begin position="2525"/>
        <end position="2915"/>
    </location>
</feature>
<dbReference type="Gene3D" id="1.20.58.1120">
    <property type="match status" value="1"/>
</dbReference>
<feature type="transmembrane region" description="Helical" evidence="16">
    <location>
        <begin position="4393"/>
        <end position="4411"/>
    </location>
</feature>
<dbReference type="InterPro" id="IPR003593">
    <property type="entry name" value="AAA+_ATPase"/>
</dbReference>
<dbReference type="InterPro" id="IPR024743">
    <property type="entry name" value="Dynein_HC_stalk"/>
</dbReference>
<keyword evidence="16" id="KW-0812">Transmembrane</keyword>
<evidence type="ECO:0000256" key="3">
    <source>
        <dbReference type="ARBA" id="ARBA00022490"/>
    </source>
</evidence>
<comment type="similarity">
    <text evidence="2">Belongs to the dynein heavy chain family.</text>
</comment>
<sequence>MKSLVKIKIQDCNIRSAKYNDSFIEKLTAVGILPPLSQKLALRLPQDPSTSEINQGRRGGGSDGLGAGTRKRERKEKGVNKMQGQRRDKGRDKPVADAHREYLDEEFSEDEGTEEKSERRAGQEDGFSGNLSRATYAEKELDELVNYVKDFTILSGLRDKDWNSQCIEAIREFFEAPKNPCLTIFFEGDTLAALLSFPEKPVDELTYFVRKPFEVYSAEDFQSKILFGNVNNNVEDSILTIVNNVLTPIFAKDFSWNVQSFLCNLTDLRYKMLGLTVIYQPREACELTAEEASADKELVKRLEGVVVHWLRQIRIALGDQDQSTVGELLCFKDEYDFWLYRYDNLRGLRHQLETKCSRGVLSVLGLAHSTHLRQLQLLIEEIERATREAKSNVEFLAMLEEPCLRGLGDSRRPLDLLDRLAEVIQISRVIWMNSPYLGNERRMTRLFEVIGNQVIEVCRNAVNLDELFSGMTRKTMGMLLESIDVCQRYKDLYHEISRAHNKLTHHKWELRNEQVFRYVDAFVVRCHNLIEISQAMIDFARMDEINEMPRIQFNGTKGPAHEQMCLKIEQRFSELLSWLRRISPKILDVRQSTWYDDMSLFRSEIRKLELAVENLMEDAFEEAGNVEDSLQMLHGFRYFMRRENLQKQFDIKIGMIWQMLDTEIQTTKQEIISEKSEYPSFSPYFAGRALNLKMKSDRLTRLSVQLRECTWQRSGDPTGNEAHAKAFHHCNALIESIAGQIADLYRKWLAELGDNPQSRLERYLMRRVSDACGADDKARLLECNVDPRLLSLCKEASYWLDLRFELPVSVQLINGRWRSLQFVYENVLAIVGAYNKIIQALSDEEKPLFRELIRQVDKKIRPGLTKLTWKSDYIEDYIKDCNTQTAKEFIDTYKKCNLEIFKICESICGVVMIKIRHNHVYELDELLDEMETSRNEALDIFMEKYKLIVKYLLVVYEGFQPVIEHCLTEWKLYLLNFDKLLKEAFKISIKNSLLIMYESLHGDGTVSPSSILQLKADLVNNKINFTPSLTDVAQMVSNFFHKLLDLLKIIPSVVEKFELHDFQTKPYWKAYLEDEELDRSRQMSNNEVSYCFTQVQNYLTTWEPFRDIWEVNKDLFIQRYEKLKPTVALFDADIGRYAEVANNVQMQETVVTVHFLEINVDRLKAAIVQQCSLWQQKLTGLLLELTEGKVHHIYKYVADNGKRITKEPTDLITMQAALQLFERLAAEIPMEEKEFPTIRQQYETLEKYEVSMTLELKRKIRDLDECWTSYLELVAACELTLLQKKEEFKNKLIKEDNVLKDNITNLLQKFYERAPFTSDWMTKDARAWLQNMRKKVNKTRDELNKLKKDLSIFSISQPDSTELNTLLSELTALELVWELTDEWEAAWKRYKYGNFWSIEIDEMDETANVLFRKLTRLSRELKEKNWSIVDSTRSRVDNFRRTLPLIIDLKNPAMRDRHWTKGLKNISEIWKAMPLIMIPYKENGIYRLKTVDDIMQALEEHQVQLSAMKSTKFVDAFAAEVDYWERALSTVGEILEMVLSVQKSYMYLDNIFSAEDIRKQLPQETDDFDKLTASWKEITCRMASSKLALQATLEPPGLLDTLNELNNKLESIQRELEQYLETKRHVFPRFYFISNDDLLEILANSKKPELIQPHIKKLFDGIKHIKLGKSVSGKAVAEGMSSSEGEYTEFLEPVLLEEQVEVWLCYIESAMRRTLREVLRQCRAALRKMSAKRDKWVKEWQSQPGITSTQIQWTSDCTRVLQQCKLLESKKPLKKLKKRQNQALAKYSEAVRGKLDRLQRLKFKAIVVIEIHARDVIERMYKSNCRDVSSFEWLSQLRFYWDRDVDDCVVRQTNTSFVYGYEYLGNSERLVITPLTDRCYITLTTALHLHRGGSPKGPAGTGKTETVKDLGKALGFNVIVVNCSEGLDYKSMGRMFSGLAQTGAWGCFDEFNRINIEVLSVVAQQILSILTALSQKLTRFIFEGTEISLVHTCGIFITMNPGYAGRTELPDNLKSMFRPISMMVPDSSMIAEINLFGEGFQNTRSLAKKVDTLYALAKQQLSKQFHYDFGLRGIVTLTRYAGKKRRQYPNLPDEETPRKEVEQPQVVTAFFELQVVILAMKDMNIAKLTTDDLPLFIGITSDLFPGIQVPSVDYDELIGYITNEAIKLKLQPIPALITKVIELYETKNSRHSTMIVGQSNTGKSATWRTLQNTLTAMKRDGKPGFNVVHEFPINPKALNLGELYGEYNLSTGEWSDGVISSIMRKTCADQSPDEKWIIFDGPVDAVWIENMNSVMDDNKILTLINNDRITLPEQVSLLFEVEDLAVASPATVSRAGMVYNDYKDLGWRPYVDSWLEKYKNQPEFIEEMNQHFDTYVDKVLEFKRSQCNELITLPEPNAVQSLCKLLEVLATPQNGVELLDDRDAFNSMCKLWFLFCMIWSLCASVDEEGRQKMDNFVREMEGAGFPLRDTVYEYYVDVRQRGFVSWEEKLSPSWKFPTGTPFYKITVPTVDTIRYDYLVNVLLTNGFPVLLVGPVGTGKTSTAQSVVGALDPHKYSLLVLNMSAQTSSRNVQNQSQKFVQKMQLIGSMGPPGGGRNTVTNRLISKFNLVNMTFPAEKQIARIYGTMLNQQLLDFHQEVKALASDITMATIGMYNSVVLHMLPTPMKMHYLFNLRDISKVFQGLLRSHKDYQYSKQSFLRLWIHETFRVFNDRLVDDQDREWFVSALNEQLGQYFESTFHGLCPEKRCPIFGSFMNAWNIYEDLRDVGAVRSYAEGQMDEHNATAGVVRLDLILFRDAVEHICRIVRVISEPRGNMLLVGIGGSGRQSLSRLAAYMCELTTFQVEVSKHYHVPEFREDLKSLYYLAGVENKPSSFLFNDTQIVEEQFLEIVNNMLSTGEIASLYKSDELEDIKNKLSKDALKAGISPTAEAIYQFLIQRVRANLHVILCMSPIGDAFRNRLRQYPALINCTSIDWFHEWPREALLEVGNKFLMNLDFTLTITGDKRTEEVTSGTPAALLQDQIRGAIASTFSVIHDTVSQFSRRMSVETKRYNYVTPTNFLELVAGYKQYDVSASAILLVYHSELFQLIRKRRNFKLLLLCTCVQSRDKNACRMLGEKRLELSEQANKLRNGLFKLDDTREKVNEMAVELAATQQQVQRSTAECEEYLVSIVSQRRDADETQKLVTARSVRIAEESKVCKRLEEIARADLATVEPALQEAMMALDALSKKDISEIKSFTRPPARVEMVLEAVMILKNSEPTWAESKRQLGDVNFINTLRDFDKDHISDKTLRTISKYTSNPEFEPEKVGIVSNAAKSLSMWVIAMEQYGKLYRIVAPKREKLEAALASLREKEAALAEARAQLQKLQEELERLQQVYDAKMKEKEDLISLEELLKLKLERAAMLVDGLSGERVRWESSVRELDGLFDSLPGDCLIATAFVSYLGPFVSNYRDELVRIWTAEVLEKEIPSSRSLDVKEFLSDPTTIREWNIQGLPSDDFSTENGIIITRGTRWPLVIDPQAQAAKWIRNMEAKNSLRIIDFGQPDFAKILEHAIQFGKPVLLQNVGETLEPVMDSVLQKAFIKTGNQVMIKFNDKMIGFNDKFRLFITTKLSNPHYAPEISTKTTLCNFAIKEQGLEAQLLGIVVRKEKPQLEEQKDNLVLTIATGKRNLKELEDRILYLLSVTSGSLLDDLDLLTTLQTSKSTAITIQESLVVSEETEKEIDVAREGYRACSKRASLLFFVLNDMSLIDPMYQFSLDAYISLFSISIDKSPKSSDLSERIDSLNGYHTYALYRNTCRGLFEQHKLLFSFHMCIKILEAQDKIYQSEYSFLLTGGIVVDRESQPDKPVTWLPDESWDSITELEKLPGFHGLVESFEQSPRDWHKYMANEPETEPLVGEWEDRCNEFQKMLIIRSCRADRMTSCLRSFIVRNLGQAFVEPPVLDVKAVLDDSTARTPLIFVLSPGVDPTGALMQLAENHDMAHRFMTLSLGQGQAPIATRMIEIGSKEGAWVFLANCHLSLSWMPKLDKIVENLGNSKDVHPEFRLWLSSSPTPQFPISILQAGIKMTTEPPKGLRANMKRLYGLISEPQFEICNAKAKYKKLLFALVFFHSVLLERKKFQQLGWNVIYSFNDSDFEVSENLLQVYLDEYPETPWDALKYLIAGICYGGHVTDDWDRRLLMAYVEDYMNDSLLNVSHYRLSSLPTYHVPRDGSLETYRDFINALPMTDRPEAFGQHPNADITSLIIETRLTFETLMSLQMQVVDSAETMSTEDRVIQLSQDIISKLPKPIDYERTERLIGPHKKPLDVVLLQEIIRYNDLLNQTRSSLEELCRAIQGLVVMSSELEETFICVQEGRVPSGWSRAYPSLKSLGAWTRDLVLRVEHFSKWAETTQPPVLFWLAAFTFPTGFLTAVLQTAARRSGVSIDTLSWEFDVFKGEDEAAMLMTPPEDGVYVRSMFLEGAGWDRKLGALVDPAPMQLFCNMPVIHFKPTEHTRKKTRGLYSCPCYYYPQRCGDQGRPAYVVTVDLNAGAESAAFWTKRGTALLLSLATVLLFPKCCFFDLVIILSLQTFLRLYEINLNFYALFS</sequence>
<dbReference type="Gene3D" id="3.40.50.300">
    <property type="entry name" value="P-loop containing nucleotide triphosphate hydrolases"/>
    <property type="match status" value="6"/>
</dbReference>
<dbReference type="InterPro" id="IPR041228">
    <property type="entry name" value="Dynein_C"/>
</dbReference>
<keyword evidence="19" id="KW-1185">Reference proteome</keyword>
<dbReference type="SUPFAM" id="SSF52540">
    <property type="entry name" value="P-loop containing nucleoside triphosphate hydrolases"/>
    <property type="match status" value="4"/>
</dbReference>
<dbReference type="FunFam" id="1.20.920.20:FF:000001">
    <property type="entry name" value="dynein heavy chain 2, axonemal"/>
    <property type="match status" value="1"/>
</dbReference>
<dbReference type="Gene3D" id="1.20.1270.280">
    <property type="match status" value="1"/>
</dbReference>
<dbReference type="Gene3D" id="6.10.140.1060">
    <property type="match status" value="1"/>
</dbReference>
<dbReference type="FunFam" id="3.40.50.300:FF:002141">
    <property type="entry name" value="Dynein heavy chain"/>
    <property type="match status" value="1"/>
</dbReference>
<dbReference type="GO" id="GO:0097729">
    <property type="term" value="C:9+2 motile cilium"/>
    <property type="evidence" value="ECO:0007669"/>
    <property type="project" value="UniProtKB-ARBA"/>
</dbReference>
<dbReference type="CDD" id="cd00009">
    <property type="entry name" value="AAA"/>
    <property type="match status" value="1"/>
</dbReference>
<gene>
    <name evidence="18" type="ORF">TSAR_013181</name>
</gene>
<feature type="compositionally biased region" description="Acidic residues" evidence="15">
    <location>
        <begin position="103"/>
        <end position="113"/>
    </location>
</feature>
<keyword evidence="8" id="KW-0243">Dynein</keyword>
<dbReference type="GO" id="GO:0007018">
    <property type="term" value="P:microtubule-based movement"/>
    <property type="evidence" value="ECO:0007669"/>
    <property type="project" value="InterPro"/>
</dbReference>
<evidence type="ECO:0000256" key="1">
    <source>
        <dbReference type="ARBA" id="ARBA00004611"/>
    </source>
</evidence>
<dbReference type="GO" id="GO:0030286">
    <property type="term" value="C:dynein complex"/>
    <property type="evidence" value="ECO:0007669"/>
    <property type="project" value="UniProtKB-KW"/>
</dbReference>
<evidence type="ECO:0000259" key="17">
    <source>
        <dbReference type="SMART" id="SM00382"/>
    </source>
</evidence>
<dbReference type="InterPro" id="IPR026983">
    <property type="entry name" value="DHC"/>
</dbReference>
<dbReference type="Pfam" id="PF18199">
    <property type="entry name" value="Dynein_C"/>
    <property type="match status" value="1"/>
</dbReference>
<dbReference type="InterPro" id="IPR041589">
    <property type="entry name" value="DNAH3_AAA_lid_1"/>
</dbReference>
<feature type="compositionally biased region" description="Basic and acidic residues" evidence="15">
    <location>
        <begin position="114"/>
        <end position="123"/>
    </location>
</feature>
<evidence type="ECO:0000256" key="10">
    <source>
        <dbReference type="ARBA" id="ARBA00023069"/>
    </source>
</evidence>
<evidence type="ECO:0000256" key="9">
    <source>
        <dbReference type="ARBA" id="ARBA00023054"/>
    </source>
</evidence>
<evidence type="ECO:0000313" key="18">
    <source>
        <dbReference type="EMBL" id="OXU30796.1"/>
    </source>
</evidence>
<dbReference type="InterPro" id="IPR027417">
    <property type="entry name" value="P-loop_NTPase"/>
</dbReference>
<dbReference type="FunFam" id="1.10.8.1220:FF:000001">
    <property type="entry name" value="Dynein axonemal heavy chain 5"/>
    <property type="match status" value="1"/>
</dbReference>
<feature type="compositionally biased region" description="Gly residues" evidence="15">
    <location>
        <begin position="57"/>
        <end position="67"/>
    </location>
</feature>
<keyword evidence="12" id="KW-0206">Cytoskeleton</keyword>
<dbReference type="InterPro" id="IPR041466">
    <property type="entry name" value="Dynein_AAA5_ext"/>
</dbReference>
<keyword evidence="16" id="KW-0472">Membrane</keyword>
<keyword evidence="10" id="KW-0969">Cilium</keyword>
<feature type="domain" description="AAA+ ATPase" evidence="17">
    <location>
        <begin position="1891"/>
        <end position="2027"/>
    </location>
</feature>
<protein>
    <recommendedName>
        <fullName evidence="17">AAA+ ATPase domain-containing protein</fullName>
    </recommendedName>
</protein>
<keyword evidence="7" id="KW-0067">ATP-binding</keyword>
<keyword evidence="13" id="KW-0966">Cell projection</keyword>
<dbReference type="Gene3D" id="1.20.920.30">
    <property type="match status" value="1"/>
</dbReference>
<dbReference type="InterPro" id="IPR042219">
    <property type="entry name" value="AAA_lid_11_sf"/>
</dbReference>
<dbReference type="Pfam" id="PF12780">
    <property type="entry name" value="AAA_8"/>
    <property type="match status" value="1"/>
</dbReference>
<keyword evidence="11" id="KW-0505">Motor protein</keyword>
<dbReference type="InterPro" id="IPR043157">
    <property type="entry name" value="Dynein_AAA1S"/>
</dbReference>
<dbReference type="Gene3D" id="3.20.180.20">
    <property type="entry name" value="Dynein heavy chain, N-terminal domain 2"/>
    <property type="match status" value="1"/>
</dbReference>
<keyword evidence="5" id="KW-0677">Repeat</keyword>
<evidence type="ECO:0000256" key="7">
    <source>
        <dbReference type="ARBA" id="ARBA00022840"/>
    </source>
</evidence>
<dbReference type="FunFam" id="1.20.920.30:FF:000005">
    <property type="entry name" value="Dynein, axonemal, heavy chain 2"/>
    <property type="match status" value="1"/>
</dbReference>
<dbReference type="InterPro" id="IPR042228">
    <property type="entry name" value="Dynein_linker_3"/>
</dbReference>
<dbReference type="InterPro" id="IPR004273">
    <property type="entry name" value="Dynein_heavy_D6_P-loop"/>
</dbReference>
<dbReference type="STRING" id="543379.A0A232FJ76"/>
<dbReference type="SMART" id="SM00382">
    <property type="entry name" value="AAA"/>
    <property type="match status" value="2"/>
</dbReference>
<dbReference type="FunFam" id="1.10.472.130:FF:000003">
    <property type="entry name" value="Dynein, axonemal, heavy chain 2"/>
    <property type="match status" value="1"/>
</dbReference>
<dbReference type="Gene3D" id="1.20.920.20">
    <property type="match status" value="2"/>
</dbReference>
<evidence type="ECO:0000256" key="5">
    <source>
        <dbReference type="ARBA" id="ARBA00022737"/>
    </source>
</evidence>
<organism evidence="18 19">
    <name type="scientific">Trichomalopsis sarcophagae</name>
    <dbReference type="NCBI Taxonomy" id="543379"/>
    <lineage>
        <taxon>Eukaryota</taxon>
        <taxon>Metazoa</taxon>
        <taxon>Ecdysozoa</taxon>
        <taxon>Arthropoda</taxon>
        <taxon>Hexapoda</taxon>
        <taxon>Insecta</taxon>
        <taxon>Pterygota</taxon>
        <taxon>Neoptera</taxon>
        <taxon>Endopterygota</taxon>
        <taxon>Hymenoptera</taxon>
        <taxon>Apocrita</taxon>
        <taxon>Proctotrupomorpha</taxon>
        <taxon>Chalcidoidea</taxon>
        <taxon>Pteromalidae</taxon>
        <taxon>Pteromalinae</taxon>
        <taxon>Trichomalopsis</taxon>
    </lineage>
</organism>
<feature type="region of interest" description="Disordered" evidence="15">
    <location>
        <begin position="45"/>
        <end position="131"/>
    </location>
</feature>
<proteinExistence type="inferred from homology"/>
<evidence type="ECO:0000256" key="13">
    <source>
        <dbReference type="ARBA" id="ARBA00023273"/>
    </source>
</evidence>
<dbReference type="FunFam" id="3.10.490.20:FF:000008">
    <property type="entry name" value="dynein heavy chain 2, axonemal"/>
    <property type="match status" value="1"/>
</dbReference>
<dbReference type="Pfam" id="PF08385">
    <property type="entry name" value="DHC_N1"/>
    <property type="match status" value="1"/>
</dbReference>
<dbReference type="FunFam" id="1.10.8.710:FF:000001">
    <property type="entry name" value="Dynein axonemal heavy chain 2"/>
    <property type="match status" value="1"/>
</dbReference>
<dbReference type="FunFam" id="3.20.180.20:FF:000001">
    <property type="entry name" value="Dynein axonemal heavy chain 5"/>
    <property type="match status" value="1"/>
</dbReference>
<dbReference type="FunFam" id="3.40.50.300:FF:000153">
    <property type="entry name" value="Dynein axonemal heavy chain 1"/>
    <property type="match status" value="1"/>
</dbReference>
<dbReference type="GO" id="GO:0045505">
    <property type="term" value="F:dynein intermediate chain binding"/>
    <property type="evidence" value="ECO:0007669"/>
    <property type="project" value="InterPro"/>
</dbReference>
<dbReference type="Pfam" id="PF17852">
    <property type="entry name" value="Dynein_AAA_lid"/>
    <property type="match status" value="1"/>
</dbReference>
<dbReference type="PANTHER" id="PTHR22878">
    <property type="entry name" value="DYNEIN HEAVY CHAIN 6, AXONEMAL-LIKE-RELATED"/>
    <property type="match status" value="1"/>
</dbReference>
<dbReference type="Pfam" id="PF12774">
    <property type="entry name" value="AAA_6"/>
    <property type="match status" value="1"/>
</dbReference>
<comment type="caution">
    <text evidence="18">The sequence shown here is derived from an EMBL/GenBank/DDBJ whole genome shotgun (WGS) entry which is preliminary data.</text>
</comment>
<dbReference type="GO" id="GO:0008569">
    <property type="term" value="F:minus-end-directed microtubule motor activity"/>
    <property type="evidence" value="ECO:0007669"/>
    <property type="project" value="InterPro"/>
</dbReference>
<dbReference type="Gene3D" id="3.10.490.20">
    <property type="match status" value="1"/>
</dbReference>
<evidence type="ECO:0000256" key="12">
    <source>
        <dbReference type="ARBA" id="ARBA00023212"/>
    </source>
</evidence>
<feature type="transmembrane region" description="Helical" evidence="16">
    <location>
        <begin position="4540"/>
        <end position="4563"/>
    </location>
</feature>
<dbReference type="InterPro" id="IPR013594">
    <property type="entry name" value="Dynein_heavy_tail"/>
</dbReference>
<evidence type="ECO:0000256" key="16">
    <source>
        <dbReference type="SAM" id="Phobius"/>
    </source>
</evidence>
<dbReference type="InterPro" id="IPR042222">
    <property type="entry name" value="Dynein_2_N"/>
</dbReference>
<dbReference type="Pfam" id="PF03028">
    <property type="entry name" value="Dynein_heavy"/>
    <property type="match status" value="1"/>
</dbReference>
<dbReference type="FunFam" id="1.10.8.720:FF:000008">
    <property type="entry name" value="Dynein axonemal heavy chain 2"/>
    <property type="match status" value="1"/>
</dbReference>
<dbReference type="Pfam" id="PF12781">
    <property type="entry name" value="AAA_9"/>
    <property type="match status" value="1"/>
</dbReference>
<dbReference type="FunFam" id="3.40.50.300:FF:000044">
    <property type="entry name" value="Dynein heavy chain 5, axonemal"/>
    <property type="match status" value="1"/>
</dbReference>
<evidence type="ECO:0000256" key="15">
    <source>
        <dbReference type="SAM" id="MobiDB-lite"/>
    </source>
</evidence>
<evidence type="ECO:0000256" key="14">
    <source>
        <dbReference type="SAM" id="Coils"/>
    </source>
</evidence>
<dbReference type="Proteomes" id="UP000215335">
    <property type="component" value="Unassembled WGS sequence"/>
</dbReference>
<evidence type="ECO:0000256" key="11">
    <source>
        <dbReference type="ARBA" id="ARBA00023175"/>
    </source>
</evidence>
<dbReference type="GO" id="GO:0051959">
    <property type="term" value="F:dynein light intermediate chain binding"/>
    <property type="evidence" value="ECO:0007669"/>
    <property type="project" value="InterPro"/>
</dbReference>
<dbReference type="InterPro" id="IPR035699">
    <property type="entry name" value="AAA_6"/>
</dbReference>
<dbReference type="EMBL" id="NNAY01000118">
    <property type="protein sequence ID" value="OXU30796.1"/>
    <property type="molecule type" value="Genomic_DNA"/>
</dbReference>